<feature type="signal peptide" evidence="3">
    <location>
        <begin position="1"/>
        <end position="18"/>
    </location>
</feature>
<dbReference type="SMART" id="SM00645">
    <property type="entry name" value="Pept_C1"/>
    <property type="match status" value="1"/>
</dbReference>
<dbReference type="SMART" id="SM00848">
    <property type="entry name" value="Inhibitor_I29"/>
    <property type="match status" value="1"/>
</dbReference>
<dbReference type="FunFam" id="3.90.70.10:FF:000332">
    <property type="entry name" value="Cathepsin L1"/>
    <property type="match status" value="1"/>
</dbReference>
<dbReference type="PANTHER" id="PTHR12411">
    <property type="entry name" value="CYSTEINE PROTEASE FAMILY C1-RELATED"/>
    <property type="match status" value="1"/>
</dbReference>
<dbReference type="CDD" id="cd02248">
    <property type="entry name" value="Peptidase_C1A"/>
    <property type="match status" value="1"/>
</dbReference>
<feature type="domain" description="Peptidase C1A papain C-terminal" evidence="4">
    <location>
        <begin position="68"/>
        <end position="279"/>
    </location>
</feature>
<dbReference type="InterPro" id="IPR013128">
    <property type="entry name" value="Peptidase_C1A"/>
</dbReference>
<evidence type="ECO:0000313" key="6">
    <source>
        <dbReference type="EMBL" id="CAI8041692.1"/>
    </source>
</evidence>
<dbReference type="InterPro" id="IPR000668">
    <property type="entry name" value="Peptidase_C1A_C"/>
</dbReference>
<dbReference type="PROSITE" id="PS00640">
    <property type="entry name" value="THIOL_PROTEASE_ASN"/>
    <property type="match status" value="1"/>
</dbReference>
<evidence type="ECO:0000256" key="2">
    <source>
        <dbReference type="ARBA" id="ARBA00023157"/>
    </source>
</evidence>
<dbReference type="Pfam" id="PF00112">
    <property type="entry name" value="Peptidase_C1"/>
    <property type="match status" value="1"/>
</dbReference>
<accession>A0AA35T6H5</accession>
<dbReference type="Gene3D" id="3.90.70.10">
    <property type="entry name" value="Cysteine proteinases"/>
    <property type="match status" value="1"/>
</dbReference>
<protein>
    <submittedName>
        <fullName evidence="6">Cathepsin K</fullName>
    </submittedName>
</protein>
<dbReference type="EMBL" id="CASHTH010003198">
    <property type="protein sequence ID" value="CAI8041692.1"/>
    <property type="molecule type" value="Genomic_DNA"/>
</dbReference>
<dbReference type="SUPFAM" id="SSF54001">
    <property type="entry name" value="Cysteine proteinases"/>
    <property type="match status" value="1"/>
</dbReference>
<dbReference type="AlphaFoldDB" id="A0AA35T6H5"/>
<dbReference type="InterPro" id="IPR038765">
    <property type="entry name" value="Papain-like_cys_pep_sf"/>
</dbReference>
<sequence>MELASIVVALVALSACSAVPIETEWDLWKERHGKAYLNGKEEFERKVTWARNTKFVEDFNQGQHSYMLAMNHFSDTVIDQGYCQSSWAFSAAGAIDGQYFVMTGDLMEISIQQLLDCSSSWGNRGCHGGIPTWAYRYIEGASGVCTVSKYPYLGYTWYCAEKFCPKAFTCTGFAIVETGSEQDLMAAVTDVGPISVVVDAAPLTFQFYSGGIYDDSNCRTNSLNHAMLLVGYGTDADTGFKYWILKNSWGSDWGMDGYMYLSRDNNNLCGIATAASYPLLEQI</sequence>
<name>A0AA35T6H5_GEOBA</name>
<dbReference type="GO" id="GO:0008234">
    <property type="term" value="F:cysteine-type peptidase activity"/>
    <property type="evidence" value="ECO:0007669"/>
    <property type="project" value="InterPro"/>
</dbReference>
<dbReference type="PROSITE" id="PS00639">
    <property type="entry name" value="THIOL_PROTEASE_HIS"/>
    <property type="match status" value="1"/>
</dbReference>
<dbReference type="InterPro" id="IPR013201">
    <property type="entry name" value="Prot_inhib_I29"/>
</dbReference>
<evidence type="ECO:0000256" key="1">
    <source>
        <dbReference type="ARBA" id="ARBA00008455"/>
    </source>
</evidence>
<comment type="caution">
    <text evidence="6">The sequence shown here is derived from an EMBL/GenBank/DDBJ whole genome shotgun (WGS) entry which is preliminary data.</text>
</comment>
<organism evidence="6 7">
    <name type="scientific">Geodia barretti</name>
    <name type="common">Barrett's horny sponge</name>
    <dbReference type="NCBI Taxonomy" id="519541"/>
    <lineage>
        <taxon>Eukaryota</taxon>
        <taxon>Metazoa</taxon>
        <taxon>Porifera</taxon>
        <taxon>Demospongiae</taxon>
        <taxon>Heteroscleromorpha</taxon>
        <taxon>Tetractinellida</taxon>
        <taxon>Astrophorina</taxon>
        <taxon>Geodiidae</taxon>
        <taxon>Geodia</taxon>
    </lineage>
</organism>
<dbReference type="Proteomes" id="UP001174909">
    <property type="component" value="Unassembled WGS sequence"/>
</dbReference>
<feature type="domain" description="Cathepsin propeptide inhibitor" evidence="5">
    <location>
        <begin position="25"/>
        <end position="80"/>
    </location>
</feature>
<gene>
    <name evidence="6" type="ORF">GBAR_LOCUS23146</name>
</gene>
<proteinExistence type="inferred from homology"/>
<keyword evidence="2" id="KW-1015">Disulfide bond</keyword>
<reference evidence="6" key="1">
    <citation type="submission" date="2023-03" db="EMBL/GenBank/DDBJ databases">
        <authorList>
            <person name="Steffen K."/>
            <person name="Cardenas P."/>
        </authorList>
    </citation>
    <scope>NUCLEOTIDE SEQUENCE</scope>
</reference>
<dbReference type="PRINTS" id="PR00705">
    <property type="entry name" value="PAPAIN"/>
</dbReference>
<keyword evidence="7" id="KW-1185">Reference proteome</keyword>
<dbReference type="InterPro" id="IPR039417">
    <property type="entry name" value="Peptidase_C1A_papain-like"/>
</dbReference>
<dbReference type="GO" id="GO:0006508">
    <property type="term" value="P:proteolysis"/>
    <property type="evidence" value="ECO:0007669"/>
    <property type="project" value="InterPro"/>
</dbReference>
<dbReference type="Pfam" id="PF08246">
    <property type="entry name" value="Inhibitor_I29"/>
    <property type="match status" value="1"/>
</dbReference>
<evidence type="ECO:0000259" key="4">
    <source>
        <dbReference type="SMART" id="SM00645"/>
    </source>
</evidence>
<feature type="chain" id="PRO_5041249724" evidence="3">
    <location>
        <begin position="19"/>
        <end position="283"/>
    </location>
</feature>
<dbReference type="InterPro" id="IPR025661">
    <property type="entry name" value="Pept_asp_AS"/>
</dbReference>
<evidence type="ECO:0000259" key="5">
    <source>
        <dbReference type="SMART" id="SM00848"/>
    </source>
</evidence>
<comment type="similarity">
    <text evidence="1">Belongs to the peptidase C1 family.</text>
</comment>
<dbReference type="InterPro" id="IPR025660">
    <property type="entry name" value="Pept_his_AS"/>
</dbReference>
<keyword evidence="3" id="KW-0732">Signal</keyword>
<evidence type="ECO:0000256" key="3">
    <source>
        <dbReference type="SAM" id="SignalP"/>
    </source>
</evidence>
<evidence type="ECO:0000313" key="7">
    <source>
        <dbReference type="Proteomes" id="UP001174909"/>
    </source>
</evidence>